<dbReference type="NCBIfam" id="TIGR00172">
    <property type="entry name" value="maf"/>
    <property type="match status" value="1"/>
</dbReference>
<evidence type="ECO:0000313" key="4">
    <source>
        <dbReference type="EMBL" id="CAB4739987.1"/>
    </source>
</evidence>
<dbReference type="GO" id="GO:0047429">
    <property type="term" value="F:nucleoside triphosphate diphosphatase activity"/>
    <property type="evidence" value="ECO:0007669"/>
    <property type="project" value="InterPro"/>
</dbReference>
<gene>
    <name evidence="4" type="ORF">UFOPK2656_02822</name>
    <name evidence="5" type="ORF">UFOPK3651_03035</name>
    <name evidence="6" type="ORF">UFOPK3931_01850</name>
    <name evidence="3" type="ORF">UFOPK4189_03104</name>
</gene>
<proteinExistence type="inferred from homology"/>
<dbReference type="InterPro" id="IPR029001">
    <property type="entry name" value="ITPase-like_fam"/>
</dbReference>
<dbReference type="Gene3D" id="3.90.950.10">
    <property type="match status" value="1"/>
</dbReference>
<reference evidence="6" key="1">
    <citation type="submission" date="2020-05" db="EMBL/GenBank/DDBJ databases">
        <authorList>
            <person name="Chiriac C."/>
            <person name="Salcher M."/>
            <person name="Ghai R."/>
            <person name="Kavagutti S V."/>
        </authorList>
    </citation>
    <scope>NUCLEOTIDE SEQUENCE</scope>
</reference>
<evidence type="ECO:0000313" key="3">
    <source>
        <dbReference type="EMBL" id="CAB4365358.1"/>
    </source>
</evidence>
<comment type="cofactor">
    <cofactor evidence="1">
        <name>a divalent metal cation</name>
        <dbReference type="ChEBI" id="CHEBI:60240"/>
    </cofactor>
</comment>
<dbReference type="PANTHER" id="PTHR43213">
    <property type="entry name" value="BIFUNCTIONAL DTTP/UTP PYROPHOSPHATASE/METHYLTRANSFERASE PROTEIN-RELATED"/>
    <property type="match status" value="1"/>
</dbReference>
<dbReference type="EMBL" id="CAFBOL010000050">
    <property type="protein sequence ID" value="CAB4996745.1"/>
    <property type="molecule type" value="Genomic_DNA"/>
</dbReference>
<dbReference type="EMBL" id="CAESGF010000029">
    <property type="protein sequence ID" value="CAB4365358.1"/>
    <property type="molecule type" value="Genomic_DNA"/>
</dbReference>
<dbReference type="PANTHER" id="PTHR43213:SF5">
    <property type="entry name" value="BIFUNCTIONAL DTTP_UTP PYROPHOSPHATASE_METHYLTRANSFERASE PROTEIN-RELATED"/>
    <property type="match status" value="1"/>
</dbReference>
<keyword evidence="2" id="KW-0378">Hydrolase</keyword>
<sequence length="188" mass="19756">MTLASGSPRRRELLEQLGLELTIVSPDVDETPLDREAPVAYVRRLAIAKAFAVEAAPDALVIAADTTVDLGGEILAKPDDAAHAADMLRRLSARTHRVHTGVAVRLGDRFAAEVVTSLVTFVPLTPATIEWYVATGEPMDKAGAYAVQGAGGVFVQRIRGSVSNVVGLPLHEVVRLAGELGVTLLGGS</sequence>
<evidence type="ECO:0000256" key="1">
    <source>
        <dbReference type="ARBA" id="ARBA00001968"/>
    </source>
</evidence>
<dbReference type="HAMAP" id="MF_00528">
    <property type="entry name" value="Maf"/>
    <property type="match status" value="1"/>
</dbReference>
<protein>
    <submittedName>
        <fullName evidence="6">Unannotated protein</fullName>
    </submittedName>
</protein>
<dbReference type="EMBL" id="CAFBMT010000027">
    <property type="protein sequence ID" value="CAB4953783.1"/>
    <property type="molecule type" value="Genomic_DNA"/>
</dbReference>
<dbReference type="InterPro" id="IPR003697">
    <property type="entry name" value="Maf-like"/>
</dbReference>
<dbReference type="AlphaFoldDB" id="A0A6J7NWW7"/>
<dbReference type="PIRSF" id="PIRSF006305">
    <property type="entry name" value="Maf"/>
    <property type="match status" value="1"/>
</dbReference>
<evidence type="ECO:0000313" key="6">
    <source>
        <dbReference type="EMBL" id="CAB4996745.1"/>
    </source>
</evidence>
<name>A0A6J7NWW7_9ZZZZ</name>
<organism evidence="6">
    <name type="scientific">freshwater metagenome</name>
    <dbReference type="NCBI Taxonomy" id="449393"/>
    <lineage>
        <taxon>unclassified sequences</taxon>
        <taxon>metagenomes</taxon>
        <taxon>ecological metagenomes</taxon>
    </lineage>
</organism>
<dbReference type="SUPFAM" id="SSF52972">
    <property type="entry name" value="ITPase-like"/>
    <property type="match status" value="1"/>
</dbReference>
<evidence type="ECO:0000313" key="5">
    <source>
        <dbReference type="EMBL" id="CAB4953783.1"/>
    </source>
</evidence>
<dbReference type="EMBL" id="CAEZYF010000024">
    <property type="protein sequence ID" value="CAB4739987.1"/>
    <property type="molecule type" value="Genomic_DNA"/>
</dbReference>
<evidence type="ECO:0000256" key="2">
    <source>
        <dbReference type="ARBA" id="ARBA00022801"/>
    </source>
</evidence>
<dbReference type="Pfam" id="PF02545">
    <property type="entry name" value="Maf"/>
    <property type="match status" value="1"/>
</dbReference>
<accession>A0A6J7NWW7</accession>
<dbReference type="CDD" id="cd00555">
    <property type="entry name" value="Maf"/>
    <property type="match status" value="1"/>
</dbReference>